<evidence type="ECO:0000313" key="1">
    <source>
        <dbReference type="EMBL" id="OPJ65972.1"/>
    </source>
</evidence>
<dbReference type="AlphaFoldDB" id="A0A1V4J0Z8"/>
<reference evidence="1 2" key="1">
    <citation type="submission" date="2017-03" db="EMBL/GenBank/DDBJ databases">
        <title>Genome sequence of Clostridium chromiireducens DSM 23318.</title>
        <authorList>
            <person name="Poehlein A."/>
            <person name="Daniel R."/>
        </authorList>
    </citation>
    <scope>NUCLEOTIDE SEQUENCE [LARGE SCALE GENOMIC DNA]</scope>
    <source>
        <strain evidence="1 2">DSM 23318</strain>
    </source>
</reference>
<sequence>MYKLWCNSINAYSESSELMLTYILRKYEGINYSIKISL</sequence>
<organism evidence="1 2">
    <name type="scientific">Clostridium chromiireducens</name>
    <dbReference type="NCBI Taxonomy" id="225345"/>
    <lineage>
        <taxon>Bacteria</taxon>
        <taxon>Bacillati</taxon>
        <taxon>Bacillota</taxon>
        <taxon>Clostridia</taxon>
        <taxon>Eubacteriales</taxon>
        <taxon>Clostridiaceae</taxon>
        <taxon>Clostridium</taxon>
    </lineage>
</organism>
<comment type="caution">
    <text evidence="1">The sequence shown here is derived from an EMBL/GenBank/DDBJ whole genome shotgun (WGS) entry which is preliminary data.</text>
</comment>
<gene>
    <name evidence="1" type="ORF">CLCHR_03300</name>
</gene>
<accession>A0A1V4J0Z8</accession>
<protein>
    <submittedName>
        <fullName evidence="1">Uncharacterized protein</fullName>
    </submittedName>
</protein>
<evidence type="ECO:0000313" key="2">
    <source>
        <dbReference type="Proteomes" id="UP000191056"/>
    </source>
</evidence>
<name>A0A1V4J0Z8_9CLOT</name>
<keyword evidence="2" id="KW-1185">Reference proteome</keyword>
<proteinExistence type="predicted"/>
<dbReference type="EMBL" id="MZGT01000003">
    <property type="protein sequence ID" value="OPJ65972.1"/>
    <property type="molecule type" value="Genomic_DNA"/>
</dbReference>
<dbReference type="STRING" id="225345.CLCHR_03300"/>
<dbReference type="Proteomes" id="UP000191056">
    <property type="component" value="Unassembled WGS sequence"/>
</dbReference>